<reference evidence="2 3" key="2">
    <citation type="journal article" date="2009" name="PLoS ONE">
        <title>An integrated genetic and cytogenetic map of the cucumber genome.</title>
        <authorList>
            <person name="Ren Y."/>
            <person name="Zhang Z."/>
            <person name="Liu J."/>
            <person name="Staub J.E."/>
            <person name="Han Y."/>
            <person name="Cheng Z."/>
            <person name="Li X."/>
            <person name="Lu J."/>
            <person name="Miao H."/>
            <person name="Kang H."/>
            <person name="Xie B."/>
            <person name="Gu X."/>
            <person name="Wang X."/>
            <person name="Du Y."/>
            <person name="Jin W."/>
            <person name="Huang S."/>
        </authorList>
    </citation>
    <scope>NUCLEOTIDE SEQUENCE [LARGE SCALE GENOMIC DNA]</scope>
    <source>
        <strain evidence="3">cv. 9930</strain>
    </source>
</reference>
<evidence type="ECO:0000256" key="1">
    <source>
        <dbReference type="SAM" id="MobiDB-lite"/>
    </source>
</evidence>
<reference evidence="2 3" key="4">
    <citation type="journal article" date="2011" name="BMC Genomics">
        <title>RNA-Seq improves annotation of protein-coding genes in the cucumber genome.</title>
        <authorList>
            <person name="Li Z."/>
            <person name="Zhang Z."/>
            <person name="Yan P."/>
            <person name="Huang S."/>
            <person name="Fei Z."/>
            <person name="Lin K."/>
        </authorList>
    </citation>
    <scope>NUCLEOTIDE SEQUENCE [LARGE SCALE GENOMIC DNA]</scope>
    <source>
        <strain evidence="3">cv. 9930</strain>
    </source>
</reference>
<keyword evidence="3" id="KW-1185">Reference proteome</keyword>
<dbReference type="Gramene" id="KGN65562">
    <property type="protein sequence ID" value="KGN65562"/>
    <property type="gene ID" value="Csa_1G448930"/>
</dbReference>
<protein>
    <submittedName>
        <fullName evidence="2">Uncharacterized protein</fullName>
    </submittedName>
</protein>
<accession>A0A0A0LXM0</accession>
<sequence>MLSIVIGCGYSFLGLIHLFVAVPRLASLLTEDILLKAPSIEWMSSGEVSFYERSDFTGGRRERRDREGDILRA</sequence>
<name>A0A0A0LXM0_CUCSA</name>
<proteinExistence type="predicted"/>
<dbReference type="EMBL" id="CM002922">
    <property type="protein sequence ID" value="KGN65562.1"/>
    <property type="molecule type" value="Genomic_DNA"/>
</dbReference>
<dbReference type="AlphaFoldDB" id="A0A0A0LXM0"/>
<organism evidence="2 3">
    <name type="scientific">Cucumis sativus</name>
    <name type="common">Cucumber</name>
    <dbReference type="NCBI Taxonomy" id="3659"/>
    <lineage>
        <taxon>Eukaryota</taxon>
        <taxon>Viridiplantae</taxon>
        <taxon>Streptophyta</taxon>
        <taxon>Embryophyta</taxon>
        <taxon>Tracheophyta</taxon>
        <taxon>Spermatophyta</taxon>
        <taxon>Magnoliopsida</taxon>
        <taxon>eudicotyledons</taxon>
        <taxon>Gunneridae</taxon>
        <taxon>Pentapetalae</taxon>
        <taxon>rosids</taxon>
        <taxon>fabids</taxon>
        <taxon>Cucurbitales</taxon>
        <taxon>Cucurbitaceae</taxon>
        <taxon>Benincaseae</taxon>
        <taxon>Cucumis</taxon>
    </lineage>
</organism>
<dbReference type="Proteomes" id="UP000029981">
    <property type="component" value="Chromosome 1"/>
</dbReference>
<evidence type="ECO:0000313" key="2">
    <source>
        <dbReference type="EMBL" id="KGN65562.1"/>
    </source>
</evidence>
<reference evidence="2 3" key="3">
    <citation type="journal article" date="2010" name="BMC Genomics">
        <title>Transcriptome sequencing and comparative analysis of cucumber flowers with different sex types.</title>
        <authorList>
            <person name="Guo S."/>
            <person name="Zheng Y."/>
            <person name="Joung J.G."/>
            <person name="Liu S."/>
            <person name="Zhang Z."/>
            <person name="Crasta O.R."/>
            <person name="Sobral B.W."/>
            <person name="Xu Y."/>
            <person name="Huang S."/>
            <person name="Fei Z."/>
        </authorList>
    </citation>
    <scope>NUCLEOTIDE SEQUENCE [LARGE SCALE GENOMIC DNA]</scope>
    <source>
        <strain evidence="3">cv. 9930</strain>
    </source>
</reference>
<gene>
    <name evidence="2" type="ORF">Csa_1G448930</name>
</gene>
<reference evidence="2 3" key="1">
    <citation type="journal article" date="2009" name="Nat. Genet.">
        <title>The genome of the cucumber, Cucumis sativus L.</title>
        <authorList>
            <person name="Huang S."/>
            <person name="Li R."/>
            <person name="Zhang Z."/>
            <person name="Li L."/>
            <person name="Gu X."/>
            <person name="Fan W."/>
            <person name="Lucas W.J."/>
            <person name="Wang X."/>
            <person name="Xie B."/>
            <person name="Ni P."/>
            <person name="Ren Y."/>
            <person name="Zhu H."/>
            <person name="Li J."/>
            <person name="Lin K."/>
            <person name="Jin W."/>
            <person name="Fei Z."/>
            <person name="Li G."/>
            <person name="Staub J."/>
            <person name="Kilian A."/>
            <person name="van der Vossen E.A."/>
            <person name="Wu Y."/>
            <person name="Guo J."/>
            <person name="He J."/>
            <person name="Jia Z."/>
            <person name="Ren Y."/>
            <person name="Tian G."/>
            <person name="Lu Y."/>
            <person name="Ruan J."/>
            <person name="Qian W."/>
            <person name="Wang M."/>
            <person name="Huang Q."/>
            <person name="Li B."/>
            <person name="Xuan Z."/>
            <person name="Cao J."/>
            <person name="Asan"/>
            <person name="Wu Z."/>
            <person name="Zhang J."/>
            <person name="Cai Q."/>
            <person name="Bai Y."/>
            <person name="Zhao B."/>
            <person name="Han Y."/>
            <person name="Li Y."/>
            <person name="Li X."/>
            <person name="Wang S."/>
            <person name="Shi Q."/>
            <person name="Liu S."/>
            <person name="Cho W.K."/>
            <person name="Kim J.Y."/>
            <person name="Xu Y."/>
            <person name="Heller-Uszynska K."/>
            <person name="Miao H."/>
            <person name="Cheng Z."/>
            <person name="Zhang S."/>
            <person name="Wu J."/>
            <person name="Yang Y."/>
            <person name="Kang H."/>
            <person name="Li M."/>
            <person name="Liang H."/>
            <person name="Ren X."/>
            <person name="Shi Z."/>
            <person name="Wen M."/>
            <person name="Jian M."/>
            <person name="Yang H."/>
            <person name="Zhang G."/>
            <person name="Yang Z."/>
            <person name="Chen R."/>
            <person name="Liu S."/>
            <person name="Li J."/>
            <person name="Ma L."/>
            <person name="Liu H."/>
            <person name="Zhou Y."/>
            <person name="Zhao J."/>
            <person name="Fang X."/>
            <person name="Li G."/>
            <person name="Fang L."/>
            <person name="Li Y."/>
            <person name="Liu D."/>
            <person name="Zheng H."/>
            <person name="Zhang Y."/>
            <person name="Qin N."/>
            <person name="Li Z."/>
            <person name="Yang G."/>
            <person name="Yang S."/>
            <person name="Bolund L."/>
            <person name="Kristiansen K."/>
            <person name="Zheng H."/>
            <person name="Li S."/>
            <person name="Zhang X."/>
            <person name="Yang H."/>
            <person name="Wang J."/>
            <person name="Sun R."/>
            <person name="Zhang B."/>
            <person name="Jiang S."/>
            <person name="Wang J."/>
            <person name="Du Y."/>
            <person name="Li S."/>
        </authorList>
    </citation>
    <scope>NUCLEOTIDE SEQUENCE [LARGE SCALE GENOMIC DNA]</scope>
    <source>
        <strain evidence="3">cv. 9930</strain>
    </source>
</reference>
<evidence type="ECO:0000313" key="3">
    <source>
        <dbReference type="Proteomes" id="UP000029981"/>
    </source>
</evidence>
<feature type="region of interest" description="Disordered" evidence="1">
    <location>
        <begin position="53"/>
        <end position="73"/>
    </location>
</feature>